<keyword evidence="4" id="KW-0472">Membrane</keyword>
<evidence type="ECO:0000256" key="3">
    <source>
        <dbReference type="SAM" id="MobiDB-lite"/>
    </source>
</evidence>
<keyword evidence="9" id="KW-1185">Reference proteome</keyword>
<organism evidence="7 9">
    <name type="scientific">Didymodactylos carnosus</name>
    <dbReference type="NCBI Taxonomy" id="1234261"/>
    <lineage>
        <taxon>Eukaryota</taxon>
        <taxon>Metazoa</taxon>
        <taxon>Spiralia</taxon>
        <taxon>Gnathifera</taxon>
        <taxon>Rotifera</taxon>
        <taxon>Eurotatoria</taxon>
        <taxon>Bdelloidea</taxon>
        <taxon>Philodinida</taxon>
        <taxon>Philodinidae</taxon>
        <taxon>Didymodactylos</taxon>
    </lineage>
</organism>
<comment type="caution">
    <text evidence="7">The sequence shown here is derived from an EMBL/GenBank/DDBJ whole genome shotgun (WGS) entry which is preliminary data.</text>
</comment>
<dbReference type="EMBL" id="CAJOBC010000046">
    <property type="protein sequence ID" value="CAF3525422.1"/>
    <property type="molecule type" value="Genomic_DNA"/>
</dbReference>
<dbReference type="EMBL" id="CAJNOQ010000046">
    <property type="protein sequence ID" value="CAF0746567.1"/>
    <property type="molecule type" value="Genomic_DNA"/>
</dbReference>
<name>A0A813P6D0_9BILA</name>
<evidence type="ECO:0000256" key="1">
    <source>
        <dbReference type="ARBA" id="ARBA00023157"/>
    </source>
</evidence>
<evidence type="ECO:0000313" key="9">
    <source>
        <dbReference type="Proteomes" id="UP000663829"/>
    </source>
</evidence>
<feature type="signal peptide" evidence="5">
    <location>
        <begin position="1"/>
        <end position="18"/>
    </location>
</feature>
<evidence type="ECO:0000256" key="4">
    <source>
        <dbReference type="SAM" id="Phobius"/>
    </source>
</evidence>
<dbReference type="InterPro" id="IPR043159">
    <property type="entry name" value="Lectin_gal-bd_sf"/>
</dbReference>
<dbReference type="Gene3D" id="2.60.120.740">
    <property type="match status" value="1"/>
</dbReference>
<evidence type="ECO:0000313" key="8">
    <source>
        <dbReference type="EMBL" id="CAF3525422.1"/>
    </source>
</evidence>
<dbReference type="SMART" id="SM00042">
    <property type="entry name" value="CUB"/>
    <property type="match status" value="1"/>
</dbReference>
<dbReference type="CDD" id="cd00041">
    <property type="entry name" value="CUB"/>
    <property type="match status" value="1"/>
</dbReference>
<comment type="caution">
    <text evidence="2">Lacks conserved residue(s) required for the propagation of feature annotation.</text>
</comment>
<dbReference type="PANTHER" id="PTHR46908:SF8">
    <property type="entry name" value="C-TYPE LECTIN DOMAIN-CONTAINING PROTEIN"/>
    <property type="match status" value="1"/>
</dbReference>
<dbReference type="CDD" id="cd22823">
    <property type="entry name" value="Gal_Rha_Lectin"/>
    <property type="match status" value="1"/>
</dbReference>
<feature type="domain" description="CUB" evidence="6">
    <location>
        <begin position="136"/>
        <end position="254"/>
    </location>
</feature>
<dbReference type="Pfam" id="PF00431">
    <property type="entry name" value="CUB"/>
    <property type="match status" value="1"/>
</dbReference>
<dbReference type="Proteomes" id="UP000663829">
    <property type="component" value="Unassembled WGS sequence"/>
</dbReference>
<keyword evidence="1" id="KW-1015">Disulfide bond</keyword>
<proteinExistence type="predicted"/>
<evidence type="ECO:0000259" key="6">
    <source>
        <dbReference type="PROSITE" id="PS01180"/>
    </source>
</evidence>
<dbReference type="OrthoDB" id="10009301at2759"/>
<dbReference type="Proteomes" id="UP000681722">
    <property type="component" value="Unassembled WGS sequence"/>
</dbReference>
<evidence type="ECO:0000313" key="7">
    <source>
        <dbReference type="EMBL" id="CAF0746567.1"/>
    </source>
</evidence>
<feature type="chain" id="PRO_5035682712" description="CUB domain-containing protein" evidence="5">
    <location>
        <begin position="19"/>
        <end position="584"/>
    </location>
</feature>
<sequence length="584" mass="66210">MAFFRLIIALLLVYCANAYQTGYTCDRSIKLSCPGQSKIVILQVYYSSVCPQLNDDGNEVDNSFPPSNCLGHRLDMIDSTCNGQENCNIENKEHTFSSKSVQDRESNCEFSSKSINIEYSCIPDFSQSLLPRVDICRGSTNVQDISEGFIFTPNYPDAYPNRQDCFKNIHTPANHRIKIYSLEFDVEGLSVLRFLWVKKANDFLRINNGEKLYGSRNGIQLLFDDYIGATLQFVSDFANSKRPYKGFLLYFIVTPDSPRTRPTTTTAPSTTEFNPFVGLFDEENDTKIQKDNDVVGITNYQPVLSKTGALIGEKQNRSTGLTLIVVVLTGALLVVLCAFLLYKRRNDRRVKYLSHMLTSLFPPRSRTVTLDRNAGDNGGNMNESLNNESVCKKLDETTETIAPLSFDEKSQKINGYDVNYNPTYYKHTNINERRDSQEKMIFIDNLKTTSSPYSSYKKLLINDKKREQDGKINLNDNDYSIDPVAFSPTPLNILTGISGLNGNNNHQNNDSNSLLYEYISPLDDTMVDNKSNVKSGLVQHNDDNYYSDIKNNDGQQQQQQQENYDQVIYATPSIKTNNENESHT</sequence>
<gene>
    <name evidence="7" type="ORF">GPM918_LOCUS576</name>
    <name evidence="8" type="ORF">SRO942_LOCUS577</name>
</gene>
<protein>
    <recommendedName>
        <fullName evidence="6">CUB domain-containing protein</fullName>
    </recommendedName>
</protein>
<keyword evidence="5" id="KW-0732">Signal</keyword>
<dbReference type="PROSITE" id="PS01180">
    <property type="entry name" value="CUB"/>
    <property type="match status" value="1"/>
</dbReference>
<keyword evidence="4" id="KW-0812">Transmembrane</keyword>
<dbReference type="InterPro" id="IPR052129">
    <property type="entry name" value="Spermadhesin-Link_domain"/>
</dbReference>
<feature type="region of interest" description="Disordered" evidence="3">
    <location>
        <begin position="541"/>
        <end position="562"/>
    </location>
</feature>
<dbReference type="Gene3D" id="2.60.120.290">
    <property type="entry name" value="Spermadhesin, CUB domain"/>
    <property type="match status" value="1"/>
</dbReference>
<evidence type="ECO:0000256" key="5">
    <source>
        <dbReference type="SAM" id="SignalP"/>
    </source>
</evidence>
<dbReference type="SUPFAM" id="SSF49854">
    <property type="entry name" value="Spermadhesin, CUB domain"/>
    <property type="match status" value="1"/>
</dbReference>
<accession>A0A813P6D0</accession>
<dbReference type="InterPro" id="IPR000859">
    <property type="entry name" value="CUB_dom"/>
</dbReference>
<dbReference type="InterPro" id="IPR035914">
    <property type="entry name" value="Sperma_CUB_dom_sf"/>
</dbReference>
<dbReference type="AlphaFoldDB" id="A0A813P6D0"/>
<keyword evidence="4" id="KW-1133">Transmembrane helix</keyword>
<dbReference type="PANTHER" id="PTHR46908">
    <property type="entry name" value="CUBILIN-LIKE PROTEIN"/>
    <property type="match status" value="1"/>
</dbReference>
<feature type="transmembrane region" description="Helical" evidence="4">
    <location>
        <begin position="320"/>
        <end position="342"/>
    </location>
</feature>
<reference evidence="7" key="1">
    <citation type="submission" date="2021-02" db="EMBL/GenBank/DDBJ databases">
        <authorList>
            <person name="Nowell W R."/>
        </authorList>
    </citation>
    <scope>NUCLEOTIDE SEQUENCE</scope>
</reference>
<evidence type="ECO:0000256" key="2">
    <source>
        <dbReference type="PROSITE-ProRule" id="PRU00059"/>
    </source>
</evidence>